<dbReference type="SFLD" id="SFLDS00003">
    <property type="entry name" value="Haloacid_Dehalogenase"/>
    <property type="match status" value="1"/>
</dbReference>
<dbReference type="InterPro" id="IPR006328">
    <property type="entry name" value="2-HAD"/>
</dbReference>
<organism evidence="4 5">
    <name type="scientific">Ramlibacter tataouinensis (strain ATCC BAA-407 / DSM 14655 / LMG 21543 / TTB310)</name>
    <dbReference type="NCBI Taxonomy" id="365046"/>
    <lineage>
        <taxon>Bacteria</taxon>
        <taxon>Pseudomonadati</taxon>
        <taxon>Pseudomonadota</taxon>
        <taxon>Betaproteobacteria</taxon>
        <taxon>Burkholderiales</taxon>
        <taxon>Comamonadaceae</taxon>
        <taxon>Ramlibacter</taxon>
    </lineage>
</organism>
<dbReference type="NCBIfam" id="TIGR01493">
    <property type="entry name" value="HAD-SF-IA-v2"/>
    <property type="match status" value="1"/>
</dbReference>
<dbReference type="Pfam" id="PF00702">
    <property type="entry name" value="Hydrolase"/>
    <property type="match status" value="1"/>
</dbReference>
<dbReference type="Proteomes" id="UP000008385">
    <property type="component" value="Chromosome"/>
</dbReference>
<dbReference type="InterPro" id="IPR006439">
    <property type="entry name" value="HAD-SF_hydro_IA"/>
</dbReference>
<dbReference type="PRINTS" id="PR00413">
    <property type="entry name" value="HADHALOGNASE"/>
</dbReference>
<dbReference type="SFLD" id="SFLDG01129">
    <property type="entry name" value="C1.5:_HAD__Beta-PGM__Phosphata"/>
    <property type="match status" value="1"/>
</dbReference>
<dbReference type="PANTHER" id="PTHR43316">
    <property type="entry name" value="HYDROLASE, HALOACID DELAHOGENASE-RELATED"/>
    <property type="match status" value="1"/>
</dbReference>
<dbReference type="InterPro" id="IPR051540">
    <property type="entry name" value="S-2-haloacid_dehalogenase"/>
</dbReference>
<name>F5Y5W4_RAMTT</name>
<dbReference type="EC" id="3.8.1.2" evidence="3"/>
<dbReference type="InterPro" id="IPR023214">
    <property type="entry name" value="HAD_sf"/>
</dbReference>
<evidence type="ECO:0000256" key="2">
    <source>
        <dbReference type="ARBA" id="ARBA00022801"/>
    </source>
</evidence>
<dbReference type="OrthoDB" id="264363at2"/>
<reference evidence="5" key="1">
    <citation type="submission" date="2006-01" db="EMBL/GenBank/DDBJ databases">
        <title>Genome of the cyst-dividing bacterium Ramlibacter tataouinensis.</title>
        <authorList>
            <person name="Barakat M."/>
            <person name="Ortet P."/>
            <person name="De Luca G."/>
            <person name="Jourlin-Castelli C."/>
            <person name="Ansaldi M."/>
            <person name="Py B."/>
            <person name="Fichant G."/>
            <person name="Coutinho P."/>
            <person name="Voulhoux R."/>
            <person name="Bastien O."/>
            <person name="Roy S."/>
            <person name="Marechal E."/>
            <person name="Henrissat B."/>
            <person name="Quentin Y."/>
            <person name="Noirot P."/>
            <person name="Filloux A."/>
            <person name="Mejean V."/>
            <person name="DuBow M."/>
            <person name="Barras F."/>
            <person name="Heulin T."/>
        </authorList>
    </citation>
    <scope>NUCLEOTIDE SEQUENCE [LARGE SCALE GENOMIC DNA]</scope>
    <source>
        <strain evidence="5">ATCC BAA-407 / DSM 14655 / LMG 21543 / TTB310</strain>
    </source>
</reference>
<dbReference type="eggNOG" id="COG1011">
    <property type="taxonomic scope" value="Bacteria"/>
</dbReference>
<evidence type="ECO:0000313" key="4">
    <source>
        <dbReference type="EMBL" id="AEG91468.1"/>
    </source>
</evidence>
<comment type="catalytic activity">
    <reaction evidence="3">
        <text>an (S)-2-haloacid + H2O = a (2R)-2-hydroxycarboxylate + a halide anion + H(+)</text>
        <dbReference type="Rhea" id="RHEA:11192"/>
        <dbReference type="ChEBI" id="CHEBI:15377"/>
        <dbReference type="ChEBI" id="CHEBI:15378"/>
        <dbReference type="ChEBI" id="CHEBI:16042"/>
        <dbReference type="ChEBI" id="CHEBI:58314"/>
        <dbReference type="ChEBI" id="CHEBI:137405"/>
        <dbReference type="EC" id="3.8.1.2"/>
    </reaction>
</comment>
<dbReference type="SUPFAM" id="SSF56784">
    <property type="entry name" value="HAD-like"/>
    <property type="match status" value="1"/>
</dbReference>
<evidence type="ECO:0000313" key="5">
    <source>
        <dbReference type="Proteomes" id="UP000008385"/>
    </source>
</evidence>
<keyword evidence="5" id="KW-1185">Reference proteome</keyword>
<dbReference type="GO" id="GO:0018784">
    <property type="term" value="F:(S)-2-haloacid dehalogenase activity"/>
    <property type="evidence" value="ECO:0007669"/>
    <property type="project" value="UniProtKB-UniRule"/>
</dbReference>
<dbReference type="NCBIfam" id="TIGR01428">
    <property type="entry name" value="HAD_type_II"/>
    <property type="match status" value="1"/>
</dbReference>
<dbReference type="InterPro" id="IPR036412">
    <property type="entry name" value="HAD-like_sf"/>
</dbReference>
<proteinExistence type="inferred from homology"/>
<dbReference type="AlphaFoldDB" id="F5Y5W4"/>
<dbReference type="CDD" id="cd02588">
    <property type="entry name" value="HAD_L2-DEX"/>
    <property type="match status" value="1"/>
</dbReference>
<dbReference type="PANTHER" id="PTHR43316:SF3">
    <property type="entry name" value="HALOACID DEHALOGENASE, TYPE II (AFU_ORTHOLOGUE AFUA_2G07750)-RELATED"/>
    <property type="match status" value="1"/>
</dbReference>
<sequence>MDLNTRPTVLLFDVNETLLDVGAVKRQVGDLLQEPGAGTLWFTTMLHYSLVLTVSGQYAGFPEIGAAALRMLARNADLGLSQQDALAVMAGMRTAAAHPEVIPALERLQRAGFRMASLTNSTQAGAEAQLAHAGLDRFFERQLSVQGTGKFKPHRDVYLWAADEMGVQPSECMLVAAHGWDVAGAAWAGMRTAFVAREGQQKFPLAPEPALDVPDLAALATRLTATQAPSPQARPGTAP</sequence>
<accession>F5Y5W4</accession>
<dbReference type="RefSeq" id="WP_013899701.1">
    <property type="nucleotide sequence ID" value="NC_015677.1"/>
</dbReference>
<keyword evidence="2 3" id="KW-0378">Hydrolase</keyword>
<dbReference type="Gene3D" id="3.40.50.1000">
    <property type="entry name" value="HAD superfamily/HAD-like"/>
    <property type="match status" value="1"/>
</dbReference>
<gene>
    <name evidence="4" type="ordered locus">Rta_03970</name>
</gene>
<dbReference type="KEGG" id="rta:Rta_03970"/>
<evidence type="ECO:0000256" key="3">
    <source>
        <dbReference type="RuleBase" id="RU368077"/>
    </source>
</evidence>
<dbReference type="PATRIC" id="fig|365046.3.peg.410"/>
<dbReference type="STRING" id="365046.Rta_03970"/>
<comment type="function">
    <text evidence="3">Catalyzes the hydrolytic dehalogenation of small (S)-2-haloalkanoic acids to yield the corresponding (R)-2-hydroxyalkanoic acids.</text>
</comment>
<dbReference type="InterPro" id="IPR023198">
    <property type="entry name" value="PGP-like_dom2"/>
</dbReference>
<reference evidence="4 5" key="2">
    <citation type="journal article" date="2011" name="PLoS ONE">
        <title>The Cyst-Dividing Bacterium Ramlibacter tataouinensis TTB310 Genome Reveals a Well-Stocked Toolbox for Adaptation to a Desert Environment.</title>
        <authorList>
            <person name="De Luca G."/>
            <person name="Barakat M."/>
            <person name="Ortet P."/>
            <person name="Fochesato S."/>
            <person name="Jourlin-Castelli C."/>
            <person name="Ansaldi M."/>
            <person name="Py B."/>
            <person name="Fichant G."/>
            <person name="Coutinho P.M."/>
            <person name="Voulhoux R."/>
            <person name="Bastien O."/>
            <person name="Marechal E."/>
            <person name="Henrissat B."/>
            <person name="Quentin Y."/>
            <person name="Noirot P."/>
            <person name="Filloux A."/>
            <person name="Mejean V."/>
            <person name="Dubow M.S."/>
            <person name="Barras F."/>
            <person name="Barbe V."/>
            <person name="Weissenbach J."/>
            <person name="Mihalcescu I."/>
            <person name="Vermeglio A."/>
            <person name="Achouak W."/>
            <person name="Heulin T."/>
        </authorList>
    </citation>
    <scope>NUCLEOTIDE SEQUENCE [LARGE SCALE GENOMIC DNA]</scope>
    <source>
        <strain evidence="5">ATCC BAA-407 / DSM 14655 / LMG 21543 / TTB310</strain>
    </source>
</reference>
<evidence type="ECO:0000256" key="1">
    <source>
        <dbReference type="ARBA" id="ARBA00008106"/>
    </source>
</evidence>
<dbReference type="EMBL" id="CP000245">
    <property type="protein sequence ID" value="AEG91468.1"/>
    <property type="molecule type" value="Genomic_DNA"/>
</dbReference>
<dbReference type="Gene3D" id="1.10.150.240">
    <property type="entry name" value="Putative phosphatase, domain 2"/>
    <property type="match status" value="1"/>
</dbReference>
<protein>
    <recommendedName>
        <fullName evidence="3">(S)-2-haloacid dehalogenase</fullName>
        <ecNumber evidence="3">3.8.1.2</ecNumber>
    </recommendedName>
    <alternativeName>
        <fullName evidence="3">2-haloalkanoic acid dehalogenase</fullName>
    </alternativeName>
    <alternativeName>
        <fullName evidence="3">Halocarboxylic acid halidohydrolase</fullName>
    </alternativeName>
    <alternativeName>
        <fullName evidence="3">L-2-haloacid dehalogenase</fullName>
    </alternativeName>
</protein>
<dbReference type="HOGENOM" id="CLU_045011_3_1_4"/>
<comment type="similarity">
    <text evidence="1 3">Belongs to the HAD-like hydrolase superfamily. S-2-haloalkanoic acid dehalogenase family.</text>
</comment>